<keyword evidence="7" id="KW-0408">Iron</keyword>
<protein>
    <submittedName>
        <fullName evidence="11">ABC transporter ATP-binding protein</fullName>
    </submittedName>
</protein>
<dbReference type="InterPro" id="IPR003439">
    <property type="entry name" value="ABC_transporter-like_ATP-bd"/>
</dbReference>
<dbReference type="EMBL" id="JAQQLF010000001">
    <property type="protein sequence ID" value="MDC7715854.1"/>
    <property type="molecule type" value="Genomic_DNA"/>
</dbReference>
<dbReference type="InterPro" id="IPR017871">
    <property type="entry name" value="ABC_transporter-like_CS"/>
</dbReference>
<accession>A0ABT5ITI9</accession>
<dbReference type="Gene3D" id="3.40.50.300">
    <property type="entry name" value="P-loop containing nucleotide triphosphate hydrolases"/>
    <property type="match status" value="1"/>
</dbReference>
<dbReference type="GO" id="GO:0005524">
    <property type="term" value="F:ATP binding"/>
    <property type="evidence" value="ECO:0007669"/>
    <property type="project" value="UniProtKB-KW"/>
</dbReference>
<dbReference type="InterPro" id="IPR027417">
    <property type="entry name" value="P-loop_NTPase"/>
</dbReference>
<evidence type="ECO:0000256" key="6">
    <source>
        <dbReference type="ARBA" id="ARBA00022840"/>
    </source>
</evidence>
<evidence type="ECO:0000256" key="1">
    <source>
        <dbReference type="ARBA" id="ARBA00004202"/>
    </source>
</evidence>
<evidence type="ECO:0000256" key="7">
    <source>
        <dbReference type="ARBA" id="ARBA00023004"/>
    </source>
</evidence>
<evidence type="ECO:0000313" key="11">
    <source>
        <dbReference type="EMBL" id="MDC7715854.1"/>
    </source>
</evidence>
<keyword evidence="5" id="KW-0547">Nucleotide-binding</keyword>
<dbReference type="PANTHER" id="PTHR42771:SF7">
    <property type="entry name" value="ABC-TYPE COBALAMIN_FE3+-SIDEROPHORES TRANSPORT SYSTEM, ATPASE COMPONENT"/>
    <property type="match status" value="1"/>
</dbReference>
<keyword evidence="3" id="KW-1003">Cell membrane</keyword>
<dbReference type="PROSITE" id="PS00211">
    <property type="entry name" value="ABC_TRANSPORTER_1"/>
    <property type="match status" value="1"/>
</dbReference>
<keyword evidence="12" id="KW-1185">Reference proteome</keyword>
<dbReference type="PANTHER" id="PTHR42771">
    <property type="entry name" value="IRON(3+)-HYDROXAMATE IMPORT ATP-BINDING PROTEIN FHUC"/>
    <property type="match status" value="1"/>
</dbReference>
<proteinExistence type="predicted"/>
<keyword evidence="2" id="KW-0813">Transport</keyword>
<reference evidence="11 12" key="1">
    <citation type="submission" date="2023-01" db="EMBL/GenBank/DDBJ databases">
        <title>Novel species of the genus Vogesella isolated from rivers.</title>
        <authorList>
            <person name="Lu H."/>
        </authorList>
    </citation>
    <scope>NUCLEOTIDE SEQUENCE [LARGE SCALE GENOMIC DNA]</scope>
    <source>
        <strain evidence="11 12">DC21W</strain>
    </source>
</reference>
<evidence type="ECO:0000313" key="12">
    <source>
        <dbReference type="Proteomes" id="UP001219956"/>
    </source>
</evidence>
<dbReference type="SMART" id="SM00382">
    <property type="entry name" value="AAA"/>
    <property type="match status" value="1"/>
</dbReference>
<comment type="caution">
    <text evidence="11">The sequence shown here is derived from an EMBL/GenBank/DDBJ whole genome shotgun (WGS) entry which is preliminary data.</text>
</comment>
<evidence type="ECO:0000256" key="8">
    <source>
        <dbReference type="ARBA" id="ARBA00023065"/>
    </source>
</evidence>
<keyword evidence="4" id="KW-0410">Iron transport</keyword>
<name>A0ABT5ITI9_9NEIS</name>
<keyword evidence="8" id="KW-0406">Ion transport</keyword>
<dbReference type="Proteomes" id="UP001219956">
    <property type="component" value="Unassembled WGS sequence"/>
</dbReference>
<dbReference type="CDD" id="cd03214">
    <property type="entry name" value="ABC_Iron-Siderophores_B12_Hemin"/>
    <property type="match status" value="1"/>
</dbReference>
<evidence type="ECO:0000256" key="3">
    <source>
        <dbReference type="ARBA" id="ARBA00022475"/>
    </source>
</evidence>
<evidence type="ECO:0000256" key="5">
    <source>
        <dbReference type="ARBA" id="ARBA00022741"/>
    </source>
</evidence>
<dbReference type="RefSeq" id="WP_272750335.1">
    <property type="nucleotide sequence ID" value="NZ_JAQQLF010000001.1"/>
</dbReference>
<dbReference type="PROSITE" id="PS50893">
    <property type="entry name" value="ABC_TRANSPORTER_2"/>
    <property type="match status" value="1"/>
</dbReference>
<organism evidence="11 12">
    <name type="scientific">Vogesella aquatica</name>
    <dbReference type="NCBI Taxonomy" id="2984206"/>
    <lineage>
        <taxon>Bacteria</taxon>
        <taxon>Pseudomonadati</taxon>
        <taxon>Pseudomonadota</taxon>
        <taxon>Betaproteobacteria</taxon>
        <taxon>Neisseriales</taxon>
        <taxon>Chromobacteriaceae</taxon>
        <taxon>Vogesella</taxon>
    </lineage>
</organism>
<evidence type="ECO:0000256" key="2">
    <source>
        <dbReference type="ARBA" id="ARBA00022448"/>
    </source>
</evidence>
<dbReference type="SUPFAM" id="SSF52540">
    <property type="entry name" value="P-loop containing nucleoside triphosphate hydrolases"/>
    <property type="match status" value="1"/>
</dbReference>
<feature type="domain" description="ABC transporter" evidence="10">
    <location>
        <begin position="5"/>
        <end position="239"/>
    </location>
</feature>
<keyword evidence="6 11" id="KW-0067">ATP-binding</keyword>
<dbReference type="InterPro" id="IPR051535">
    <property type="entry name" value="Siderophore_ABC-ATPase"/>
</dbReference>
<keyword evidence="9" id="KW-0472">Membrane</keyword>
<dbReference type="Pfam" id="PF00005">
    <property type="entry name" value="ABC_tran"/>
    <property type="match status" value="1"/>
</dbReference>
<evidence type="ECO:0000256" key="9">
    <source>
        <dbReference type="ARBA" id="ARBA00023136"/>
    </source>
</evidence>
<evidence type="ECO:0000256" key="4">
    <source>
        <dbReference type="ARBA" id="ARBA00022496"/>
    </source>
</evidence>
<sequence length="259" mass="27316">MNDGLLLQGVAASYGRRQILADISCPPLPRGEVAAVLGPNGCGKSTLLKTLAGLLPLHGSVTLDGRALGALPLEARARHVVYLPQSLPPALHLRVVESVMVAANATGLGLASRHAAADIDTLLARLGIAGLGMRYLDELSGGQKQLVGLAQALIRQPDVLLLDEPLSALDLNHQCHVMQLVAEETRRRRMVTLVVLHDLNIALHHCHRALLLKHGAVLACGQPANVITPATLASVYGVQSRVEACSRGRLNVLIDGVLA</sequence>
<gene>
    <name evidence="11" type="ORF">PQU95_01280</name>
</gene>
<dbReference type="InterPro" id="IPR003593">
    <property type="entry name" value="AAA+_ATPase"/>
</dbReference>
<comment type="subcellular location">
    <subcellularLocation>
        <location evidence="1">Cell membrane</location>
        <topology evidence="1">Peripheral membrane protein</topology>
    </subcellularLocation>
</comment>
<evidence type="ECO:0000259" key="10">
    <source>
        <dbReference type="PROSITE" id="PS50893"/>
    </source>
</evidence>